<comment type="subcellular location">
    <subcellularLocation>
        <location evidence="1 9 10">Nucleus</location>
    </subcellularLocation>
</comment>
<dbReference type="PANTHER" id="PTHR24324">
    <property type="entry name" value="HOMEOBOX PROTEIN HHEX"/>
    <property type="match status" value="1"/>
</dbReference>
<dbReference type="GO" id="GO:0000981">
    <property type="term" value="F:DNA-binding transcription factor activity, RNA polymerase II-specific"/>
    <property type="evidence" value="ECO:0007669"/>
    <property type="project" value="InterPro"/>
</dbReference>
<feature type="domain" description="Homeobox" evidence="12">
    <location>
        <begin position="47"/>
        <end position="107"/>
    </location>
</feature>
<dbReference type="GO" id="GO:0030154">
    <property type="term" value="P:cell differentiation"/>
    <property type="evidence" value="ECO:0007669"/>
    <property type="project" value="TreeGrafter"/>
</dbReference>
<name>A0A6A6RDK6_9PEZI</name>
<dbReference type="InterPro" id="IPR017970">
    <property type="entry name" value="Homeobox_CS"/>
</dbReference>
<feature type="compositionally biased region" description="Polar residues" evidence="11">
    <location>
        <begin position="403"/>
        <end position="412"/>
    </location>
</feature>
<dbReference type="SMART" id="SM00389">
    <property type="entry name" value="HOX"/>
    <property type="match status" value="1"/>
</dbReference>
<feature type="compositionally biased region" description="Polar residues" evidence="11">
    <location>
        <begin position="175"/>
        <end position="191"/>
    </location>
</feature>
<evidence type="ECO:0000256" key="6">
    <source>
        <dbReference type="ARBA" id="ARBA00023242"/>
    </source>
</evidence>
<keyword evidence="5" id="KW-0804">Transcription</keyword>
<dbReference type="InterPro" id="IPR009057">
    <property type="entry name" value="Homeodomain-like_sf"/>
</dbReference>
<dbReference type="GO" id="GO:0000978">
    <property type="term" value="F:RNA polymerase II cis-regulatory region sequence-specific DNA binding"/>
    <property type="evidence" value="ECO:0007669"/>
    <property type="project" value="TreeGrafter"/>
</dbReference>
<feature type="region of interest" description="Disordered" evidence="11">
    <location>
        <begin position="336"/>
        <end position="359"/>
    </location>
</feature>
<keyword evidence="7" id="KW-0131">Cell cycle</keyword>
<evidence type="ECO:0000256" key="10">
    <source>
        <dbReference type="RuleBase" id="RU000682"/>
    </source>
</evidence>
<evidence type="ECO:0000256" key="9">
    <source>
        <dbReference type="PROSITE-ProRule" id="PRU00108"/>
    </source>
</evidence>
<feature type="compositionally biased region" description="Low complexity" evidence="11">
    <location>
        <begin position="557"/>
        <end position="570"/>
    </location>
</feature>
<dbReference type="Gene3D" id="1.10.10.60">
    <property type="entry name" value="Homeodomain-like"/>
    <property type="match status" value="1"/>
</dbReference>
<dbReference type="FunFam" id="1.10.10.60:FF:000286">
    <property type="entry name" value="Homeobox transcription factor"/>
    <property type="match status" value="1"/>
</dbReference>
<evidence type="ECO:0000256" key="11">
    <source>
        <dbReference type="SAM" id="MobiDB-lite"/>
    </source>
</evidence>
<feature type="compositionally biased region" description="Polar residues" evidence="11">
    <location>
        <begin position="485"/>
        <end position="498"/>
    </location>
</feature>
<sequence>MSDSSSTPSSASNCGRRSSPSSGSLAFLVHSPNTVQNNLPPDVDNKPLARQKRRRTSKEDEDILKAEYQRNPKPDKATRLDIVRRVALGEKEVQIWFQNKRQNDRRRSQPAQTYDLYSSSDPSSDGPQPATMSPSLQVAVDRDDDMQEHSTEEMVSAQTAPEPANLPPPTTTTTSSGGVDTSLQLSQTQQIVELESQIADAADVQPTGPQSCDAAPTDLPGSQPIPSSQESAQGLRPGYLANRRSASFIKSQETDLPGPIPVNAVPDLSQNATRGLKRTRSYVRLSMTVDGKARVVTDADESPSPPKSRQLPPAVFEGRSAGLRRSYSATGLYDKFAEASAQGPPNKFARTSVGRSRDSRAWEFWCDADARSSLTEKADQEGSGSAADAISLIRANSKGALRSNPNRTNTPLLSRENSKKRAKQDGTIAKKGLVRASTTYGRLQSRSNEPGLAKSKRKGEGNENDFEMPQTESDKENWEPEDPAQNASPAKGPQTQPAFQRRSRQILGENTEILSQSSSIGAMMDREKRLKANRKSKGVEGESVCPDDDEEIASFMGSKGTSSVRSVSSGEELGCVEGLLALANWR</sequence>
<evidence type="ECO:0000256" key="5">
    <source>
        <dbReference type="ARBA" id="ARBA00023163"/>
    </source>
</evidence>
<keyword evidence="14" id="KW-1185">Reference proteome</keyword>
<feature type="region of interest" description="Disordered" evidence="11">
    <location>
        <begin position="96"/>
        <end position="239"/>
    </location>
</feature>
<feature type="compositionally biased region" description="Polar residues" evidence="11">
    <location>
        <begin position="13"/>
        <end position="24"/>
    </location>
</feature>
<evidence type="ECO:0000256" key="8">
    <source>
        <dbReference type="ARBA" id="ARBA00065092"/>
    </source>
</evidence>
<keyword evidence="6 9" id="KW-0539">Nucleus</keyword>
<dbReference type="Pfam" id="PF00046">
    <property type="entry name" value="Homeodomain"/>
    <property type="match status" value="1"/>
</dbReference>
<gene>
    <name evidence="13" type="ORF">BU16DRAFT_521485</name>
</gene>
<dbReference type="PROSITE" id="PS00027">
    <property type="entry name" value="HOMEOBOX_1"/>
    <property type="match status" value="1"/>
</dbReference>
<dbReference type="Proteomes" id="UP000799750">
    <property type="component" value="Unassembled WGS sequence"/>
</dbReference>
<feature type="region of interest" description="Disordered" evidence="11">
    <location>
        <begin position="374"/>
        <end position="570"/>
    </location>
</feature>
<evidence type="ECO:0000256" key="3">
    <source>
        <dbReference type="ARBA" id="ARBA00023125"/>
    </source>
</evidence>
<dbReference type="OrthoDB" id="6159439at2759"/>
<evidence type="ECO:0000256" key="2">
    <source>
        <dbReference type="ARBA" id="ARBA00023015"/>
    </source>
</evidence>
<dbReference type="InterPro" id="IPR051000">
    <property type="entry name" value="Homeobox_DNA-bind_prot"/>
</dbReference>
<feature type="region of interest" description="Disordered" evidence="11">
    <location>
        <begin position="294"/>
        <end position="320"/>
    </location>
</feature>
<feature type="DNA-binding region" description="Homeobox" evidence="9">
    <location>
        <begin position="49"/>
        <end position="108"/>
    </location>
</feature>
<evidence type="ECO:0000313" key="13">
    <source>
        <dbReference type="EMBL" id="KAF2502825.1"/>
    </source>
</evidence>
<feature type="region of interest" description="Disordered" evidence="11">
    <location>
        <begin position="1"/>
        <end position="77"/>
    </location>
</feature>
<feature type="compositionally biased region" description="Low complexity" evidence="11">
    <location>
        <begin position="118"/>
        <end position="127"/>
    </location>
</feature>
<dbReference type="SUPFAM" id="SSF46689">
    <property type="entry name" value="Homeodomain-like"/>
    <property type="match status" value="1"/>
</dbReference>
<keyword evidence="2" id="KW-0805">Transcription regulation</keyword>
<evidence type="ECO:0000256" key="4">
    <source>
        <dbReference type="ARBA" id="ARBA00023155"/>
    </source>
</evidence>
<keyword evidence="3 9" id="KW-0238">DNA-binding</keyword>
<dbReference type="GO" id="GO:0000122">
    <property type="term" value="P:negative regulation of transcription by RNA polymerase II"/>
    <property type="evidence" value="ECO:0007669"/>
    <property type="project" value="UniProtKB-ARBA"/>
</dbReference>
<proteinExistence type="predicted"/>
<feature type="region of interest" description="Disordered" evidence="11">
    <location>
        <begin position="252"/>
        <end position="275"/>
    </location>
</feature>
<evidence type="ECO:0000259" key="12">
    <source>
        <dbReference type="PROSITE" id="PS50071"/>
    </source>
</evidence>
<feature type="compositionally biased region" description="Low complexity" evidence="11">
    <location>
        <begin position="1"/>
        <end position="12"/>
    </location>
</feature>
<dbReference type="PROSITE" id="PS50071">
    <property type="entry name" value="HOMEOBOX_2"/>
    <property type="match status" value="1"/>
</dbReference>
<dbReference type="GO" id="GO:0005634">
    <property type="term" value="C:nucleus"/>
    <property type="evidence" value="ECO:0007669"/>
    <property type="project" value="UniProtKB-SubCell"/>
</dbReference>
<evidence type="ECO:0000256" key="1">
    <source>
        <dbReference type="ARBA" id="ARBA00004123"/>
    </source>
</evidence>
<organism evidence="13 14">
    <name type="scientific">Lophium mytilinum</name>
    <dbReference type="NCBI Taxonomy" id="390894"/>
    <lineage>
        <taxon>Eukaryota</taxon>
        <taxon>Fungi</taxon>
        <taxon>Dikarya</taxon>
        <taxon>Ascomycota</taxon>
        <taxon>Pezizomycotina</taxon>
        <taxon>Dothideomycetes</taxon>
        <taxon>Pleosporomycetidae</taxon>
        <taxon>Mytilinidiales</taxon>
        <taxon>Mytilinidiaceae</taxon>
        <taxon>Lophium</taxon>
    </lineage>
</organism>
<feature type="compositionally biased region" description="Polar residues" evidence="11">
    <location>
        <begin position="436"/>
        <end position="448"/>
    </location>
</feature>
<keyword evidence="4 9" id="KW-0371">Homeobox</keyword>
<comment type="subunit">
    <text evidence="8">Interacts with MCM1.</text>
</comment>
<dbReference type="GO" id="GO:0000082">
    <property type="term" value="P:G1/S transition of mitotic cell cycle"/>
    <property type="evidence" value="ECO:0007669"/>
    <property type="project" value="UniProtKB-ARBA"/>
</dbReference>
<dbReference type="AlphaFoldDB" id="A0A6A6RDK6"/>
<accession>A0A6A6RDK6</accession>
<evidence type="ECO:0000256" key="7">
    <source>
        <dbReference type="ARBA" id="ARBA00023306"/>
    </source>
</evidence>
<dbReference type="PANTHER" id="PTHR24324:SF9">
    <property type="entry name" value="HOMEOBOX DOMAIN-CONTAINING PROTEIN"/>
    <property type="match status" value="1"/>
</dbReference>
<feature type="compositionally biased region" description="Basic and acidic residues" evidence="11">
    <location>
        <begin position="63"/>
        <end position="77"/>
    </location>
</feature>
<dbReference type="CDD" id="cd00086">
    <property type="entry name" value="homeodomain"/>
    <property type="match status" value="1"/>
</dbReference>
<evidence type="ECO:0000313" key="14">
    <source>
        <dbReference type="Proteomes" id="UP000799750"/>
    </source>
</evidence>
<protein>
    <recommendedName>
        <fullName evidence="12">Homeobox domain-containing protein</fullName>
    </recommendedName>
</protein>
<dbReference type="InterPro" id="IPR001356">
    <property type="entry name" value="HD"/>
</dbReference>
<reference evidence="13" key="1">
    <citation type="journal article" date="2020" name="Stud. Mycol.">
        <title>101 Dothideomycetes genomes: a test case for predicting lifestyles and emergence of pathogens.</title>
        <authorList>
            <person name="Haridas S."/>
            <person name="Albert R."/>
            <person name="Binder M."/>
            <person name="Bloem J."/>
            <person name="Labutti K."/>
            <person name="Salamov A."/>
            <person name="Andreopoulos B."/>
            <person name="Baker S."/>
            <person name="Barry K."/>
            <person name="Bills G."/>
            <person name="Bluhm B."/>
            <person name="Cannon C."/>
            <person name="Castanera R."/>
            <person name="Culley D."/>
            <person name="Daum C."/>
            <person name="Ezra D."/>
            <person name="Gonzalez J."/>
            <person name="Henrissat B."/>
            <person name="Kuo A."/>
            <person name="Liang C."/>
            <person name="Lipzen A."/>
            <person name="Lutzoni F."/>
            <person name="Magnuson J."/>
            <person name="Mondo S."/>
            <person name="Nolan M."/>
            <person name="Ohm R."/>
            <person name="Pangilinan J."/>
            <person name="Park H.-J."/>
            <person name="Ramirez L."/>
            <person name="Alfaro M."/>
            <person name="Sun H."/>
            <person name="Tritt A."/>
            <person name="Yoshinaga Y."/>
            <person name="Zwiers L.-H."/>
            <person name="Turgeon B."/>
            <person name="Goodwin S."/>
            <person name="Spatafora J."/>
            <person name="Crous P."/>
            <person name="Grigoriev I."/>
        </authorList>
    </citation>
    <scope>NUCLEOTIDE SEQUENCE</scope>
    <source>
        <strain evidence="13">CBS 269.34</strain>
    </source>
</reference>
<dbReference type="EMBL" id="MU004181">
    <property type="protein sequence ID" value="KAF2502825.1"/>
    <property type="molecule type" value="Genomic_DNA"/>
</dbReference>